<dbReference type="PANTHER" id="PTHR43544">
    <property type="entry name" value="SHORT-CHAIN DEHYDROGENASE/REDUCTASE"/>
    <property type="match status" value="1"/>
</dbReference>
<dbReference type="Ensembl" id="ENSKMAT00000012596.1">
    <property type="protein sequence ID" value="ENSKMAP00000012411.1"/>
    <property type="gene ID" value="ENSKMAG00000009315.1"/>
</dbReference>
<dbReference type="InterPro" id="IPR036291">
    <property type="entry name" value="NAD(P)-bd_dom_sf"/>
</dbReference>
<name>A0A3Q3A7S6_KRYMA</name>
<dbReference type="Pfam" id="PF00106">
    <property type="entry name" value="adh_short"/>
    <property type="match status" value="1"/>
</dbReference>
<dbReference type="GO" id="GO:0005737">
    <property type="term" value="C:cytoplasm"/>
    <property type="evidence" value="ECO:0007669"/>
    <property type="project" value="TreeGrafter"/>
</dbReference>
<evidence type="ECO:0000313" key="2">
    <source>
        <dbReference type="Proteomes" id="UP000264800"/>
    </source>
</evidence>
<dbReference type="PANTHER" id="PTHR43544:SF33">
    <property type="entry name" value="C-FACTOR"/>
    <property type="match status" value="1"/>
</dbReference>
<organism evidence="1 2">
    <name type="scientific">Kryptolebias marmoratus</name>
    <name type="common">Mangrove killifish</name>
    <name type="synonym">Rivulus marmoratus</name>
    <dbReference type="NCBI Taxonomy" id="37003"/>
    <lineage>
        <taxon>Eukaryota</taxon>
        <taxon>Metazoa</taxon>
        <taxon>Chordata</taxon>
        <taxon>Craniata</taxon>
        <taxon>Vertebrata</taxon>
        <taxon>Euteleostomi</taxon>
        <taxon>Actinopterygii</taxon>
        <taxon>Neopterygii</taxon>
        <taxon>Teleostei</taxon>
        <taxon>Neoteleostei</taxon>
        <taxon>Acanthomorphata</taxon>
        <taxon>Ovalentaria</taxon>
        <taxon>Atherinomorphae</taxon>
        <taxon>Cyprinodontiformes</taxon>
        <taxon>Rivulidae</taxon>
        <taxon>Kryptolebias</taxon>
    </lineage>
</organism>
<protein>
    <submittedName>
        <fullName evidence="1">Uncharacterized protein</fullName>
    </submittedName>
</protein>
<dbReference type="Gene3D" id="3.40.50.720">
    <property type="entry name" value="NAD(P)-binding Rossmann-like Domain"/>
    <property type="match status" value="1"/>
</dbReference>
<evidence type="ECO:0000313" key="1">
    <source>
        <dbReference type="Ensembl" id="ENSKMAP00000012411.1"/>
    </source>
</evidence>
<proteinExistence type="predicted"/>
<dbReference type="Proteomes" id="UP000264800">
    <property type="component" value="Unplaced"/>
</dbReference>
<keyword evidence="2" id="KW-1185">Reference proteome</keyword>
<dbReference type="STRING" id="37003.ENSKMAP00000012411"/>
<accession>A0A3Q3A7S6</accession>
<sequence length="245" mass="26614">MSVKLGGNIVVTGTNRGVGLELVRQLAEKTGEDAHIYVCCREPESPRAEVKHHHVHLDSISAAVQAVSQQIGSDGLNLLINNAAINKPLQPATLLDTIKSNMMEVFETNVAGPFLLSKVGLSYVHFFLCTSTGNAFSRSGKMSCPKWRSLSILGSCSRMREKWSGRSTGRLAALNMLTRCQAEDFKSHNILVMAIHPGLVRTDMGGEMAPLTPEDSVVGMLGVMSTLSRKHTGTLLDWEGNTIPW</sequence>
<dbReference type="InterPro" id="IPR051468">
    <property type="entry name" value="Fungal_SecMetab_SDRs"/>
</dbReference>
<reference evidence="1" key="2">
    <citation type="submission" date="2025-09" db="UniProtKB">
        <authorList>
            <consortium name="Ensembl"/>
        </authorList>
    </citation>
    <scope>IDENTIFICATION</scope>
</reference>
<dbReference type="InterPro" id="IPR002347">
    <property type="entry name" value="SDR_fam"/>
</dbReference>
<dbReference type="AlphaFoldDB" id="A0A3Q3A7S6"/>
<reference evidence="1" key="1">
    <citation type="submission" date="2025-08" db="UniProtKB">
        <authorList>
            <consortium name="Ensembl"/>
        </authorList>
    </citation>
    <scope>IDENTIFICATION</scope>
</reference>
<dbReference type="PRINTS" id="PR00081">
    <property type="entry name" value="GDHRDH"/>
</dbReference>
<dbReference type="GO" id="GO:0016491">
    <property type="term" value="F:oxidoreductase activity"/>
    <property type="evidence" value="ECO:0007669"/>
    <property type="project" value="TreeGrafter"/>
</dbReference>
<dbReference type="SUPFAM" id="SSF51735">
    <property type="entry name" value="NAD(P)-binding Rossmann-fold domains"/>
    <property type="match status" value="1"/>
</dbReference>
<dbReference type="GeneTree" id="ENSGT00940000163363"/>